<organism evidence="1 2">
    <name type="scientific">Paracidobacterium acidisoli</name>
    <dbReference type="NCBI Taxonomy" id="2303751"/>
    <lineage>
        <taxon>Bacteria</taxon>
        <taxon>Pseudomonadati</taxon>
        <taxon>Acidobacteriota</taxon>
        <taxon>Terriglobia</taxon>
        <taxon>Terriglobales</taxon>
        <taxon>Acidobacteriaceae</taxon>
        <taxon>Paracidobacterium</taxon>
    </lineage>
</organism>
<reference evidence="1 2" key="1">
    <citation type="submission" date="2018-08" db="EMBL/GenBank/DDBJ databases">
        <title>Acidipila sp. 4G-K13, an acidobacterium isolated from forest soil.</title>
        <authorList>
            <person name="Gao Z.-H."/>
            <person name="Qiu L.-H."/>
        </authorList>
    </citation>
    <scope>NUCLEOTIDE SEQUENCE [LARGE SCALE GENOMIC DNA]</scope>
    <source>
        <strain evidence="1 2">4G-K13</strain>
    </source>
</reference>
<comment type="caution">
    <text evidence="1">The sequence shown here is derived from an EMBL/GenBank/DDBJ whole genome shotgun (WGS) entry which is preliminary data.</text>
</comment>
<sequence length="1374" mass="134895">MLLMLKRLPAAAAAGSRRLSARCEAPSCDRQEAAKIVRSLWRSRVYRAQTAAILLGAALLVQVIGCSSSSPIKAGAISISDLSGSVSGQLKALSVGMKAQVSMMPVSDATRAGVDWTATCGGSPVNGSVTGGACGTFSPAHTPDGVPAVYTAPSTVPIGNNVTITASVTGDPSASSSITLPVNVPITITFISNPPASLATGATVPIRVQLTNDTTGAGATWSAACGSSGAGACGTFSPATGTQTTYTAPAAPPGSDGVVTITATSIADATKSASTKITITSSSVGQPLSISVTPTALTVGVRSAGKTENAGLIAVVSGDSTNAGVDWTLRCSPSSPSCGTISPSHTASGAAVVYTAPTSLNANPVTITATAHADGITSASAAVTIAGTPTISVTVSAPASVATQATAKLTAVVANDASNSGVTWAVSCPGGGDCGTITNAAGSGTSYTATYAAPAAAPAGGLITITATPKATTPAGNPGLATIMITPPTIAIAFLQAPPQSMSAGAAAPVSAAVSNDTTPPGGVTWSVSCGSSTAGGCGYIFPPQTASGVNAVYTAPPVPPGGPVTITAAATSSCTTQSNATTCTVQVTTPVTIAASSALSVGFVPTAPTQLQAGSTVKLIAAVANDATNAGVDWQVCANGCGFFTVTPAIPAIPATAKTPYVPPVPAVTATTVKGWSNGLPIPYTAPGTPPPAGSMTITAAAHADGTASDAANVTITDTNTGPALQGVVRAGTLPVTGAQVALYAAGTSGYGSASTLVSAPGQNPYAATDANGMFTIPAGYSCPQTSSQMYLVAIGGQAGGNPENPNLAMMTALGTCATLSSSPVVVNEVTTVASAWAVSSFAANPLTTGQISYLNIGSSSGNVTGLANAFATVNNLVNLSSGQPLFDVPAGNASVPYVEINTLADIFNACTVTGGGVAGDGSVCGNLFTYANPYSGINGTVYSGVPSDTLQAAFEIAQNPGLENGGNLPFIQGLSLFGMVSSAAPFQPVLTTIPKDFSLSLNFTGGGGLSSTSGANFFAVDASGNLWITDTSTNSVTEWDNQGAAISSSSGYTTSTLAAPGPVVVDAGGDTWICGQNGLTKLNFLGVELPGSPFGGGGLTSSGCLNMTIDGAGNFWAINRNSVAKFDSLGDPLSPATGYTVPVSPTDADTVTLLPPLAIDASNNVWLGANAPAYSGALSLTELNNASGLPSFLTPNSQSASTPPSNFVTSGGGPDQTQIAADSSGNIWATVIPASNESGSLIKIPPYGGIGTTDLPSIVLSYSGSGRYPLANSQGIALDGAGTIWVGNGGSTESSLNVPPNVTGFKPAFPSGYFEYASPSLSNRPLSLAADTSGNVWALLNNGTVTEFVGIATPAVTPLSLAVKNKKLGGTP</sequence>
<keyword evidence="2" id="KW-1185">Reference proteome</keyword>
<dbReference type="SUPFAM" id="SSF63829">
    <property type="entry name" value="Calcium-dependent phosphotriesterase"/>
    <property type="match status" value="1"/>
</dbReference>
<dbReference type="InterPro" id="IPR011042">
    <property type="entry name" value="6-blade_b-propeller_TolB-like"/>
</dbReference>
<evidence type="ECO:0000313" key="2">
    <source>
        <dbReference type="Proteomes" id="UP000264702"/>
    </source>
</evidence>
<protein>
    <submittedName>
        <fullName evidence="1">Uncharacterized protein</fullName>
    </submittedName>
</protein>
<dbReference type="Proteomes" id="UP000264702">
    <property type="component" value="Unassembled WGS sequence"/>
</dbReference>
<accession>A0A372IK08</accession>
<dbReference type="Gene3D" id="2.120.10.30">
    <property type="entry name" value="TolB, C-terminal domain"/>
    <property type="match status" value="2"/>
</dbReference>
<evidence type="ECO:0000313" key="1">
    <source>
        <dbReference type="EMBL" id="RFU15195.1"/>
    </source>
</evidence>
<name>A0A372IK08_9BACT</name>
<gene>
    <name evidence="1" type="ORF">D0Y96_18870</name>
</gene>
<dbReference type="EMBL" id="QVQT01000007">
    <property type="protein sequence ID" value="RFU15195.1"/>
    <property type="molecule type" value="Genomic_DNA"/>
</dbReference>
<proteinExistence type="predicted"/>